<protein>
    <submittedName>
        <fullName evidence="4">ABC-type branched-chain amino acid transport system, substrate-binding protein</fullName>
    </submittedName>
</protein>
<dbReference type="EMBL" id="FNDN01000006">
    <property type="protein sequence ID" value="SDI27789.1"/>
    <property type="molecule type" value="Genomic_DNA"/>
</dbReference>
<evidence type="ECO:0000256" key="2">
    <source>
        <dbReference type="ARBA" id="ARBA00022729"/>
    </source>
</evidence>
<sequence>MRSNTTARLVVACATAAVLVSACATDRGDGPEVTGFGAGAGEGAAASTSAEDSFGTLASPCGPGDAGGATEQGVTDTEIRIGYGDDRGYVKSPGLNREMSDAVRVMIDWCNAQGGINGRKVVGTDYDAAMTQANQVMQEACASEFMMVGHGFAMDQTSEQTRVACNLAAVPGFTVSPDAANGPMTFQGVPFPVDYANGSQWFQMAQMHPDLTNDFALVGSTMPTIISSLTKTASIAEAAGFRLKDCGITLNYDGEASYLPFAEKVKECGAKGLWTSRSATPAELNFYRAVQQVGIDPIIFGEATWYGEAIAEFNAGSGLLDSLNAGMTFQLLENADEVPAVRAYVDLVSAADGKTALLGMQATSSFLLWATAAQTCGSDLTRQCMVTELSRIDEWDGGGLHAVTDPGANMPARCGLMVALDGAEYSQVFPDTTAEFECDDRYLVATDPSTWGTELGPDRIATKYLNPSVLTPQA</sequence>
<dbReference type="Proteomes" id="UP000183263">
    <property type="component" value="Unassembled WGS sequence"/>
</dbReference>
<evidence type="ECO:0000259" key="3">
    <source>
        <dbReference type="Pfam" id="PF13458"/>
    </source>
</evidence>
<feature type="domain" description="Leucine-binding protein" evidence="3">
    <location>
        <begin position="95"/>
        <end position="421"/>
    </location>
</feature>
<evidence type="ECO:0000313" key="5">
    <source>
        <dbReference type="Proteomes" id="UP000183263"/>
    </source>
</evidence>
<comment type="similarity">
    <text evidence="1">Belongs to the leucine-binding protein family.</text>
</comment>
<keyword evidence="5" id="KW-1185">Reference proteome</keyword>
<accession>A0A1G8J949</accession>
<keyword evidence="2" id="KW-0732">Signal</keyword>
<proteinExistence type="inferred from homology"/>
<dbReference type="SUPFAM" id="SSF53822">
    <property type="entry name" value="Periplasmic binding protein-like I"/>
    <property type="match status" value="1"/>
</dbReference>
<reference evidence="4 5" key="1">
    <citation type="submission" date="2016-10" db="EMBL/GenBank/DDBJ databases">
        <authorList>
            <person name="de Groot N.N."/>
        </authorList>
    </citation>
    <scope>NUCLEOTIDE SEQUENCE [LARGE SCALE GENOMIC DNA]</scope>
    <source>
        <strain evidence="4 5">DSM 44892</strain>
    </source>
</reference>
<dbReference type="AlphaFoldDB" id="A0A1G8J949"/>
<evidence type="ECO:0000256" key="1">
    <source>
        <dbReference type="ARBA" id="ARBA00010062"/>
    </source>
</evidence>
<dbReference type="RefSeq" id="WP_072738400.1">
    <property type="nucleotide sequence ID" value="NZ_CP048813.1"/>
</dbReference>
<name>A0A1G8J949_9NOCA</name>
<evidence type="ECO:0000313" key="4">
    <source>
        <dbReference type="EMBL" id="SDI27789.1"/>
    </source>
</evidence>
<dbReference type="Pfam" id="PF13458">
    <property type="entry name" value="Peripla_BP_6"/>
    <property type="match status" value="1"/>
</dbReference>
<dbReference type="OrthoDB" id="4365763at2"/>
<dbReference type="InterPro" id="IPR028081">
    <property type="entry name" value="Leu-bd"/>
</dbReference>
<gene>
    <name evidence="4" type="ORF">SAMN05444695_106115</name>
</gene>
<organism evidence="4 5">
    <name type="scientific">Rhodococcus triatomae</name>
    <dbReference type="NCBI Taxonomy" id="300028"/>
    <lineage>
        <taxon>Bacteria</taxon>
        <taxon>Bacillati</taxon>
        <taxon>Actinomycetota</taxon>
        <taxon>Actinomycetes</taxon>
        <taxon>Mycobacteriales</taxon>
        <taxon>Nocardiaceae</taxon>
        <taxon>Rhodococcus</taxon>
    </lineage>
</organism>
<dbReference type="Gene3D" id="3.40.50.2300">
    <property type="match status" value="2"/>
</dbReference>
<dbReference type="PROSITE" id="PS51257">
    <property type="entry name" value="PROKAR_LIPOPROTEIN"/>
    <property type="match status" value="1"/>
</dbReference>
<dbReference type="InterPro" id="IPR028082">
    <property type="entry name" value="Peripla_BP_I"/>
</dbReference>